<dbReference type="Proteomes" id="UP000295515">
    <property type="component" value="Unassembled WGS sequence"/>
</dbReference>
<dbReference type="EMBL" id="SMCQ01000021">
    <property type="protein sequence ID" value="TCV94257.1"/>
    <property type="molecule type" value="Genomic_DNA"/>
</dbReference>
<feature type="signal peptide" evidence="1">
    <location>
        <begin position="1"/>
        <end position="19"/>
    </location>
</feature>
<name>A0A4R3YNL7_9FIRM</name>
<comment type="caution">
    <text evidence="2">The sequence shown here is derived from an EMBL/GenBank/DDBJ whole genome shotgun (WGS) entry which is preliminary data.</text>
</comment>
<evidence type="ECO:0000313" key="3">
    <source>
        <dbReference type="Proteomes" id="UP000295515"/>
    </source>
</evidence>
<proteinExistence type="predicted"/>
<keyword evidence="3" id="KW-1185">Reference proteome</keyword>
<dbReference type="GeneID" id="98916254"/>
<reference evidence="2 3" key="1">
    <citation type="submission" date="2019-03" db="EMBL/GenBank/DDBJ databases">
        <title>Genomic Encyclopedia of Type Strains, Phase IV (KMG-IV): sequencing the most valuable type-strain genomes for metagenomic binning, comparative biology and taxonomic classification.</title>
        <authorList>
            <person name="Goeker M."/>
        </authorList>
    </citation>
    <scope>NUCLEOTIDE SEQUENCE [LARGE SCALE GENOMIC DNA]</scope>
    <source>
        <strain evidence="2 3">DSM 29487</strain>
    </source>
</reference>
<sequence>MKKIIFVILAGMLCVSVQAKSHEPKYKIIANSNQESDIQEMYDIKNNLLEDYKEWVKGVDNKDQVLADHQKDYQASFKQGIYKIVIGKGKGKTLEGELKVNYCESTKDIKTKSLLFDWLF</sequence>
<protein>
    <submittedName>
        <fullName evidence="2">Uncharacterized protein</fullName>
    </submittedName>
</protein>
<gene>
    <name evidence="2" type="ORF">EDD60_12152</name>
</gene>
<accession>A0A4R3YNL7</accession>
<dbReference type="RefSeq" id="WP_066447229.1">
    <property type="nucleotide sequence ID" value="NZ_JADMQS010000008.1"/>
</dbReference>
<dbReference type="AlphaFoldDB" id="A0A4R3YNL7"/>
<evidence type="ECO:0000313" key="2">
    <source>
        <dbReference type="EMBL" id="TCV94257.1"/>
    </source>
</evidence>
<organism evidence="2 3">
    <name type="scientific">Longibaculum muris</name>
    <dbReference type="NCBI Taxonomy" id="1796628"/>
    <lineage>
        <taxon>Bacteria</taxon>
        <taxon>Bacillati</taxon>
        <taxon>Bacillota</taxon>
        <taxon>Erysipelotrichia</taxon>
        <taxon>Erysipelotrichales</taxon>
        <taxon>Coprobacillaceae</taxon>
        <taxon>Longibaculum</taxon>
    </lineage>
</organism>
<keyword evidence="1" id="KW-0732">Signal</keyword>
<feature type="chain" id="PRO_5020549862" evidence="1">
    <location>
        <begin position="20"/>
        <end position="120"/>
    </location>
</feature>
<evidence type="ECO:0000256" key="1">
    <source>
        <dbReference type="SAM" id="SignalP"/>
    </source>
</evidence>